<dbReference type="KEGG" id="mliy:RYJ27_11815"/>
<dbReference type="InterPro" id="IPR046373">
    <property type="entry name" value="Acyl-CoA_Oxase/DH_mid-dom_sf"/>
</dbReference>
<gene>
    <name evidence="1" type="ORF">RYJ27_11815</name>
</gene>
<dbReference type="GO" id="GO:0016627">
    <property type="term" value="F:oxidoreductase activity, acting on the CH-CH group of donors"/>
    <property type="evidence" value="ECO:0007669"/>
    <property type="project" value="InterPro"/>
</dbReference>
<evidence type="ECO:0000313" key="2">
    <source>
        <dbReference type="Proteomes" id="UP001329313"/>
    </source>
</evidence>
<dbReference type="InterPro" id="IPR036250">
    <property type="entry name" value="AcylCo_DH-like_C"/>
</dbReference>
<dbReference type="AlphaFoldDB" id="A0AAU0MGS2"/>
<dbReference type="SUPFAM" id="SSF56645">
    <property type="entry name" value="Acyl-CoA dehydrogenase NM domain-like"/>
    <property type="match status" value="1"/>
</dbReference>
<proteinExistence type="predicted"/>
<keyword evidence="2" id="KW-1185">Reference proteome</keyword>
<accession>A0AAU0MGS2</accession>
<sequence length="369" mass="38034">MTLPTAPGAVAGALVEPATLGDRPTPGAVAAASSMGDVVGFGVHVDATIDWAVEVGRSAPAPGTGRTRELWEILATSARRDVAAARILEPHLDALAILHQAAGAGRPVDAVRRAVNATGDSSWGVFAAEARGTRLTATRAGDGWVLEGTKPWCSLAGRLSHALVTAWVSDDERALFAVDLRSDAVAAHGGPWVSRGLSQISSTPVDFTATPATPVGAPGWYLSRPGFRWGGAGVAACWWGGALPLLDALRAASARSGADQLSRAWLGEADSRLWAAGLALAEAARQEDAGANADEARVIAERVRAVVSDAVERVIAIADTALGPAPLTADEDHARRVADLRVYLRQHHGGRDLARLGTALTAEPGAGAR</sequence>
<dbReference type="Gene3D" id="2.40.110.10">
    <property type="entry name" value="Butyryl-CoA Dehydrogenase, subunit A, domain 2"/>
    <property type="match status" value="1"/>
</dbReference>
<organism evidence="1 2">
    <name type="scientific">Microbacterium limosum</name>
    <dbReference type="NCBI Taxonomy" id="3079935"/>
    <lineage>
        <taxon>Bacteria</taxon>
        <taxon>Bacillati</taxon>
        <taxon>Actinomycetota</taxon>
        <taxon>Actinomycetes</taxon>
        <taxon>Micrococcales</taxon>
        <taxon>Microbacteriaceae</taxon>
        <taxon>Microbacterium</taxon>
    </lineage>
</organism>
<dbReference type="Proteomes" id="UP001329313">
    <property type="component" value="Chromosome"/>
</dbReference>
<name>A0AAU0MGS2_9MICO</name>
<evidence type="ECO:0000313" key="1">
    <source>
        <dbReference type="EMBL" id="WOQ69371.1"/>
    </source>
</evidence>
<protein>
    <submittedName>
        <fullName evidence="1">Acyl-CoA dehydrogenase</fullName>
    </submittedName>
</protein>
<dbReference type="InterPro" id="IPR009100">
    <property type="entry name" value="AcylCoA_DH/oxidase_NM_dom_sf"/>
</dbReference>
<dbReference type="EMBL" id="CP137080">
    <property type="protein sequence ID" value="WOQ69371.1"/>
    <property type="molecule type" value="Genomic_DNA"/>
</dbReference>
<dbReference type="RefSeq" id="WP_330170495.1">
    <property type="nucleotide sequence ID" value="NZ_CP137080.1"/>
</dbReference>
<reference evidence="1 2" key="1">
    <citation type="submission" date="2023-10" db="EMBL/GenBank/DDBJ databases">
        <title>Y20.</title>
        <authorList>
            <person name="Zhang G."/>
            <person name="Ding Y."/>
        </authorList>
    </citation>
    <scope>NUCLEOTIDE SEQUENCE [LARGE SCALE GENOMIC DNA]</scope>
    <source>
        <strain evidence="1 2">Y20</strain>
    </source>
</reference>
<dbReference type="SUPFAM" id="SSF47203">
    <property type="entry name" value="Acyl-CoA dehydrogenase C-terminal domain-like"/>
    <property type="match status" value="1"/>
</dbReference>